<sequence>MIRAFFLPPSRLVRYCLVAKVGPTGLSLVCFPLAACQPDVKLAWRVSMTGECLVNALEVVLVNAVDKDVRIGSTGDVQVLSGQETGTGGKKVGIAGCAPSGHCDNVGAALRAAGKAPTTFGI</sequence>
<dbReference type="AlphaFoldDB" id="A0A0D2EES3"/>
<reference evidence="1 2" key="1">
    <citation type="submission" date="2015-01" db="EMBL/GenBank/DDBJ databases">
        <title>The Genome Sequence of Capronia semiimmersa CBS27337.</title>
        <authorList>
            <consortium name="The Broad Institute Genomics Platform"/>
            <person name="Cuomo C."/>
            <person name="de Hoog S."/>
            <person name="Gorbushina A."/>
            <person name="Stielow B."/>
            <person name="Teixiera M."/>
            <person name="Abouelleil A."/>
            <person name="Chapman S.B."/>
            <person name="Priest M."/>
            <person name="Young S.K."/>
            <person name="Wortman J."/>
            <person name="Nusbaum C."/>
            <person name="Birren B."/>
        </authorList>
    </citation>
    <scope>NUCLEOTIDE SEQUENCE [LARGE SCALE GENOMIC DNA]</scope>
    <source>
        <strain evidence="1 2">CBS 27337</strain>
    </source>
</reference>
<gene>
    <name evidence="1" type="ORF">PV04_00984</name>
</gene>
<name>A0A0D2EES3_9EURO</name>
<dbReference type="Proteomes" id="UP000054266">
    <property type="component" value="Unassembled WGS sequence"/>
</dbReference>
<evidence type="ECO:0000313" key="1">
    <source>
        <dbReference type="EMBL" id="KIW72812.1"/>
    </source>
</evidence>
<dbReference type="HOGENOM" id="CLU_2026432_0_0_1"/>
<accession>A0A0D2EES3</accession>
<organism evidence="1 2">
    <name type="scientific">Phialophora macrospora</name>
    <dbReference type="NCBI Taxonomy" id="1851006"/>
    <lineage>
        <taxon>Eukaryota</taxon>
        <taxon>Fungi</taxon>
        <taxon>Dikarya</taxon>
        <taxon>Ascomycota</taxon>
        <taxon>Pezizomycotina</taxon>
        <taxon>Eurotiomycetes</taxon>
        <taxon>Chaetothyriomycetidae</taxon>
        <taxon>Chaetothyriales</taxon>
        <taxon>Herpotrichiellaceae</taxon>
        <taxon>Phialophora</taxon>
    </lineage>
</organism>
<dbReference type="EMBL" id="KN846956">
    <property type="protein sequence ID" value="KIW72813.1"/>
    <property type="molecule type" value="Genomic_DNA"/>
</dbReference>
<dbReference type="EMBL" id="KN846956">
    <property type="protein sequence ID" value="KIW72812.1"/>
    <property type="molecule type" value="Genomic_DNA"/>
</dbReference>
<proteinExistence type="predicted"/>
<dbReference type="STRING" id="5601.A0A0D2EES3"/>
<protein>
    <submittedName>
        <fullName evidence="1">Uncharacterized protein</fullName>
    </submittedName>
</protein>
<evidence type="ECO:0000313" key="2">
    <source>
        <dbReference type="Proteomes" id="UP000054266"/>
    </source>
</evidence>
<keyword evidence="2" id="KW-1185">Reference proteome</keyword>